<reference evidence="2" key="2">
    <citation type="journal article" date="2021" name="PeerJ">
        <title>Extensive microbial diversity within the chicken gut microbiome revealed by metagenomics and culture.</title>
        <authorList>
            <person name="Gilroy R."/>
            <person name="Ravi A."/>
            <person name="Getino M."/>
            <person name="Pursley I."/>
            <person name="Horton D.L."/>
            <person name="Alikhan N.F."/>
            <person name="Baker D."/>
            <person name="Gharbi K."/>
            <person name="Hall N."/>
            <person name="Watson M."/>
            <person name="Adriaenssens E.M."/>
            <person name="Foster-Nyarko E."/>
            <person name="Jarju S."/>
            <person name="Secka A."/>
            <person name="Antonio M."/>
            <person name="Oren A."/>
            <person name="Chaudhuri R.R."/>
            <person name="La Ragione R."/>
            <person name="Hildebrand F."/>
            <person name="Pallen M.J."/>
        </authorList>
    </citation>
    <scope>NUCLEOTIDE SEQUENCE</scope>
    <source>
        <strain evidence="2">ChiSxjej1B13-7041</strain>
    </source>
</reference>
<organism evidence="2 3">
    <name type="scientific">Candidatus Egerieimonas intestinavium</name>
    <dbReference type="NCBI Taxonomy" id="2840777"/>
    <lineage>
        <taxon>Bacteria</taxon>
        <taxon>Bacillati</taxon>
        <taxon>Bacillota</taxon>
        <taxon>Clostridia</taxon>
        <taxon>Lachnospirales</taxon>
        <taxon>Lachnospiraceae</taxon>
        <taxon>Lachnospiraceae incertae sedis</taxon>
        <taxon>Candidatus Egerieimonas</taxon>
    </lineage>
</organism>
<feature type="transmembrane region" description="Helical" evidence="1">
    <location>
        <begin position="12"/>
        <end position="36"/>
    </location>
</feature>
<proteinExistence type="predicted"/>
<accession>A0A9D1JFV8</accession>
<feature type="non-terminal residue" evidence="2">
    <location>
        <position position="101"/>
    </location>
</feature>
<feature type="transmembrane region" description="Helical" evidence="1">
    <location>
        <begin position="56"/>
        <end position="81"/>
    </location>
</feature>
<dbReference type="EMBL" id="DVHU01000073">
    <property type="protein sequence ID" value="HIR93358.1"/>
    <property type="molecule type" value="Genomic_DNA"/>
</dbReference>
<keyword evidence="1" id="KW-0472">Membrane</keyword>
<dbReference type="AlphaFoldDB" id="A0A9D1JFV8"/>
<evidence type="ECO:0000256" key="1">
    <source>
        <dbReference type="SAM" id="Phobius"/>
    </source>
</evidence>
<evidence type="ECO:0000313" key="3">
    <source>
        <dbReference type="Proteomes" id="UP000886841"/>
    </source>
</evidence>
<evidence type="ECO:0000313" key="2">
    <source>
        <dbReference type="EMBL" id="HIR93358.1"/>
    </source>
</evidence>
<keyword evidence="1" id="KW-1133">Transmembrane helix</keyword>
<name>A0A9D1JFV8_9FIRM</name>
<comment type="caution">
    <text evidence="2">The sequence shown here is derived from an EMBL/GenBank/DDBJ whole genome shotgun (WGS) entry which is preliminary data.</text>
</comment>
<gene>
    <name evidence="2" type="ORF">IAB98_08085</name>
</gene>
<sequence>MIREKLTSDKLYERIITLTLIFFLAFFGITILSYYLLPEGFLLNKNNLTNFDTSMNIIICTFQIFAWNMISVAAIFISSLFSKKNNDKQKYLSLSYFVFIV</sequence>
<keyword evidence="1" id="KW-0812">Transmembrane</keyword>
<dbReference type="Proteomes" id="UP000886841">
    <property type="component" value="Unassembled WGS sequence"/>
</dbReference>
<reference evidence="2" key="1">
    <citation type="submission" date="2020-10" db="EMBL/GenBank/DDBJ databases">
        <authorList>
            <person name="Gilroy R."/>
        </authorList>
    </citation>
    <scope>NUCLEOTIDE SEQUENCE</scope>
    <source>
        <strain evidence="2">ChiSxjej1B13-7041</strain>
    </source>
</reference>
<protein>
    <submittedName>
        <fullName evidence="2">Uncharacterized protein</fullName>
    </submittedName>
</protein>